<evidence type="ECO:0000256" key="1">
    <source>
        <dbReference type="ARBA" id="ARBA00007957"/>
    </source>
</evidence>
<evidence type="ECO:0000313" key="7">
    <source>
        <dbReference type="EMBL" id="GLP99492.1"/>
    </source>
</evidence>
<dbReference type="SUPFAM" id="SSF46785">
    <property type="entry name" value="Winged helix' DNA-binding domain"/>
    <property type="match status" value="1"/>
</dbReference>
<comment type="similarity">
    <text evidence="1">Belongs to the Fur family.</text>
</comment>
<name>A0ABQ5TVM2_9GAMM</name>
<reference evidence="7" key="1">
    <citation type="journal article" date="2014" name="Int. J. Syst. Evol. Microbiol.">
        <title>Complete genome of a new Firmicutes species belonging to the dominant human colonic microbiota ('Ruminococcus bicirculans') reveals two chromosomes and a selective capacity to utilize plant glucans.</title>
        <authorList>
            <consortium name="NISC Comparative Sequencing Program"/>
            <person name="Wegmann U."/>
            <person name="Louis P."/>
            <person name="Goesmann A."/>
            <person name="Henrissat B."/>
            <person name="Duncan S.H."/>
            <person name="Flint H.J."/>
        </authorList>
    </citation>
    <scope>NUCLEOTIDE SEQUENCE</scope>
    <source>
        <strain evidence="7">NBRC 102424</strain>
    </source>
</reference>
<proteinExistence type="inferred from homology"/>
<protein>
    <submittedName>
        <fullName evidence="7">Fur family transcriptional regulator</fullName>
    </submittedName>
</protein>
<accession>A0ABQ5TVM2</accession>
<keyword evidence="5" id="KW-0238">DNA-binding</keyword>
<dbReference type="InterPro" id="IPR036390">
    <property type="entry name" value="WH_DNA-bd_sf"/>
</dbReference>
<dbReference type="EMBL" id="BSND01000004">
    <property type="protein sequence ID" value="GLP99492.1"/>
    <property type="molecule type" value="Genomic_DNA"/>
</dbReference>
<dbReference type="InterPro" id="IPR036388">
    <property type="entry name" value="WH-like_DNA-bd_sf"/>
</dbReference>
<evidence type="ECO:0000256" key="5">
    <source>
        <dbReference type="ARBA" id="ARBA00023125"/>
    </source>
</evidence>
<evidence type="ECO:0000256" key="3">
    <source>
        <dbReference type="ARBA" id="ARBA00022833"/>
    </source>
</evidence>
<evidence type="ECO:0000256" key="4">
    <source>
        <dbReference type="ARBA" id="ARBA00023015"/>
    </source>
</evidence>
<keyword evidence="6" id="KW-0804">Transcription</keyword>
<dbReference type="InterPro" id="IPR002481">
    <property type="entry name" value="FUR"/>
</dbReference>
<keyword evidence="2" id="KW-0678">Repressor</keyword>
<keyword evidence="4" id="KW-0805">Transcription regulation</keyword>
<keyword evidence="3" id="KW-0862">Zinc</keyword>
<evidence type="ECO:0000256" key="2">
    <source>
        <dbReference type="ARBA" id="ARBA00022491"/>
    </source>
</evidence>
<sequence length="159" mass="17937">MTATPLSDVMDKEKAINQAEKSCIEHGGKLTPKRKVVLELLLENAHPQSAYELADLYQQKLGEKIPAMSVYRMLEFLIEQGLVHKLASTNKFLACSHITCTHKHETPQFLICDNCQSVSEVGVDTKLIEALEKSIQQNHFQLNSPQLELHGLCEHCQQQ</sequence>
<evidence type="ECO:0000256" key="6">
    <source>
        <dbReference type="ARBA" id="ARBA00023163"/>
    </source>
</evidence>
<dbReference type="PANTHER" id="PTHR33202">
    <property type="entry name" value="ZINC UPTAKE REGULATION PROTEIN"/>
    <property type="match status" value="1"/>
</dbReference>
<dbReference type="InterPro" id="IPR043135">
    <property type="entry name" value="Fur_C"/>
</dbReference>
<keyword evidence="8" id="KW-1185">Reference proteome</keyword>
<organism evidence="7 8">
    <name type="scientific">Methylophaga thalassica</name>
    <dbReference type="NCBI Taxonomy" id="40223"/>
    <lineage>
        <taxon>Bacteria</taxon>
        <taxon>Pseudomonadati</taxon>
        <taxon>Pseudomonadota</taxon>
        <taxon>Gammaproteobacteria</taxon>
        <taxon>Thiotrichales</taxon>
        <taxon>Piscirickettsiaceae</taxon>
        <taxon>Methylophaga</taxon>
    </lineage>
</organism>
<dbReference type="Proteomes" id="UP001161423">
    <property type="component" value="Unassembled WGS sequence"/>
</dbReference>
<dbReference type="Gene3D" id="3.30.1490.190">
    <property type="match status" value="1"/>
</dbReference>
<gene>
    <name evidence="7" type="ORF">GCM10007891_13460</name>
</gene>
<dbReference type="RefSeq" id="WP_379006330.1">
    <property type="nucleotide sequence ID" value="NZ_JBHSWP010000001.1"/>
</dbReference>
<dbReference type="PANTHER" id="PTHR33202:SF6">
    <property type="entry name" value="ZINC UPTAKE REGULATION PROTEIN"/>
    <property type="match status" value="1"/>
</dbReference>
<comment type="caution">
    <text evidence="7">The sequence shown here is derived from an EMBL/GenBank/DDBJ whole genome shotgun (WGS) entry which is preliminary data.</text>
</comment>
<reference evidence="7" key="2">
    <citation type="submission" date="2023-01" db="EMBL/GenBank/DDBJ databases">
        <title>Draft genome sequence of Methylophaga thalassica strain NBRC 102424.</title>
        <authorList>
            <person name="Sun Q."/>
            <person name="Mori K."/>
        </authorList>
    </citation>
    <scope>NUCLEOTIDE SEQUENCE</scope>
    <source>
        <strain evidence="7">NBRC 102424</strain>
    </source>
</reference>
<evidence type="ECO:0000313" key="8">
    <source>
        <dbReference type="Proteomes" id="UP001161423"/>
    </source>
</evidence>
<dbReference type="Pfam" id="PF01475">
    <property type="entry name" value="FUR"/>
    <property type="match status" value="1"/>
</dbReference>
<dbReference type="Gene3D" id="1.10.10.10">
    <property type="entry name" value="Winged helix-like DNA-binding domain superfamily/Winged helix DNA-binding domain"/>
    <property type="match status" value="1"/>
</dbReference>